<accession>A0A5B0NNM6</accession>
<comment type="caution">
    <text evidence="3">The sequence shown here is derived from an EMBL/GenBank/DDBJ whole genome shotgun (WGS) entry which is preliminary data.</text>
</comment>
<organism evidence="3 4">
    <name type="scientific">Puccinia graminis f. sp. tritici</name>
    <dbReference type="NCBI Taxonomy" id="56615"/>
    <lineage>
        <taxon>Eukaryota</taxon>
        <taxon>Fungi</taxon>
        <taxon>Dikarya</taxon>
        <taxon>Basidiomycota</taxon>
        <taxon>Pucciniomycotina</taxon>
        <taxon>Pucciniomycetes</taxon>
        <taxon>Pucciniales</taxon>
        <taxon>Pucciniaceae</taxon>
        <taxon>Puccinia</taxon>
    </lineage>
</organism>
<sequence>MLKIKHCLHAFLSISAGLIEPTISRPVVDLCGNTHDPPQAIKGLNSSNCMRPSPRPSAEERMTKKSRTDVMERSSTDMHVNSRADQVKLFPVKVTQITNPLLSGTTHDLSQETQHIQHSNWIRPSQMSSEGPGEKKSTPNGVVGFTVNGNDVQHRVDDKTTAEQSNYQSVKIPKLPSNPGASTDSGLQRNQEEIHPPWLKTYLELLDHSPPQNPQDPYMTGESNTQKFKSANSYLHEGRGKQKENISEGYIFTSKKEKYIPHLNVQNMRNSQKLGSKMSIQKPVINSKKLGHPSRQRSPAEIKSFHQHPKILPFEEVEEEADFALSLFKKEFKEKYPGMSSAHSNQIKYSFMRLISSVFLFNVKILKEVGIDQAETTASNLEITKHILPMIFPTQNRVLRISQLMKTRPQIPLLVIKSLQQTLHDPRYSNLVDSTLTFLVYFYHHKYPQKPFLSRKKSLDFLVRHQI</sequence>
<gene>
    <name evidence="3" type="ORF">PGTUg99_036672</name>
</gene>
<name>A0A5B0NNM6_PUCGR</name>
<dbReference type="EMBL" id="VDEP01000404">
    <property type="protein sequence ID" value="KAA1090156.1"/>
    <property type="molecule type" value="Genomic_DNA"/>
</dbReference>
<evidence type="ECO:0000313" key="3">
    <source>
        <dbReference type="EMBL" id="KAA1090156.1"/>
    </source>
</evidence>
<evidence type="ECO:0000256" key="2">
    <source>
        <dbReference type="SAM" id="SignalP"/>
    </source>
</evidence>
<reference evidence="3 4" key="1">
    <citation type="submission" date="2019-05" db="EMBL/GenBank/DDBJ databases">
        <title>Emergence of the Ug99 lineage of the wheat stem rust pathogen through somatic hybridization.</title>
        <authorList>
            <person name="Li F."/>
            <person name="Upadhyaya N.M."/>
            <person name="Sperschneider J."/>
            <person name="Matny O."/>
            <person name="Nguyen-Phuc H."/>
            <person name="Mago R."/>
            <person name="Raley C."/>
            <person name="Miller M.E."/>
            <person name="Silverstein K.A.T."/>
            <person name="Henningsen E."/>
            <person name="Hirsch C.D."/>
            <person name="Visser B."/>
            <person name="Pretorius Z.A."/>
            <person name="Steffenson B.J."/>
            <person name="Schwessinger B."/>
            <person name="Dodds P.N."/>
            <person name="Figueroa M."/>
        </authorList>
    </citation>
    <scope>NUCLEOTIDE SEQUENCE [LARGE SCALE GENOMIC DNA]</scope>
    <source>
        <strain evidence="3 4">Ug99</strain>
    </source>
</reference>
<feature type="region of interest" description="Disordered" evidence="1">
    <location>
        <begin position="44"/>
        <end position="76"/>
    </location>
</feature>
<feature type="chain" id="PRO_5022781395" evidence="2">
    <location>
        <begin position="25"/>
        <end position="467"/>
    </location>
</feature>
<evidence type="ECO:0000313" key="4">
    <source>
        <dbReference type="Proteomes" id="UP000325313"/>
    </source>
</evidence>
<dbReference type="AlphaFoldDB" id="A0A5B0NNM6"/>
<feature type="region of interest" description="Disordered" evidence="1">
    <location>
        <begin position="109"/>
        <end position="189"/>
    </location>
</feature>
<proteinExistence type="predicted"/>
<keyword evidence="2" id="KW-0732">Signal</keyword>
<feature type="signal peptide" evidence="2">
    <location>
        <begin position="1"/>
        <end position="24"/>
    </location>
</feature>
<feature type="compositionally biased region" description="Polar residues" evidence="1">
    <location>
        <begin position="179"/>
        <end position="189"/>
    </location>
</feature>
<protein>
    <submittedName>
        <fullName evidence="3">Uncharacterized protein</fullName>
    </submittedName>
</protein>
<feature type="compositionally biased region" description="Polar residues" evidence="1">
    <location>
        <begin position="109"/>
        <end position="129"/>
    </location>
</feature>
<feature type="compositionally biased region" description="Basic and acidic residues" evidence="1">
    <location>
        <begin position="57"/>
        <end position="76"/>
    </location>
</feature>
<evidence type="ECO:0000256" key="1">
    <source>
        <dbReference type="SAM" id="MobiDB-lite"/>
    </source>
</evidence>
<dbReference type="Proteomes" id="UP000325313">
    <property type="component" value="Unassembled WGS sequence"/>
</dbReference>
<feature type="compositionally biased region" description="Basic and acidic residues" evidence="1">
    <location>
        <begin position="152"/>
        <end position="161"/>
    </location>
</feature>